<dbReference type="Proteomes" id="UP001296706">
    <property type="component" value="Unassembled WGS sequence"/>
</dbReference>
<name>A0ABX1RND3_9PSEU</name>
<dbReference type="Gene3D" id="3.40.960.10">
    <property type="entry name" value="VSR Endonuclease"/>
    <property type="match status" value="1"/>
</dbReference>
<dbReference type="Pfam" id="PF09407">
    <property type="entry name" value="AbiEi_1"/>
    <property type="match status" value="1"/>
</dbReference>
<evidence type="ECO:0000313" key="4">
    <source>
        <dbReference type="Proteomes" id="UP001296706"/>
    </source>
</evidence>
<comment type="caution">
    <text evidence="3">The sequence shown here is derived from an EMBL/GenBank/DDBJ whole genome shotgun (WGS) entry which is preliminary data.</text>
</comment>
<dbReference type="InterPro" id="IPR007569">
    <property type="entry name" value="DUF559"/>
</dbReference>
<dbReference type="InterPro" id="IPR018547">
    <property type="entry name" value="AbiEi_C"/>
</dbReference>
<dbReference type="RefSeq" id="WP_169399016.1">
    <property type="nucleotide sequence ID" value="NZ_BAAAJH010000041.1"/>
</dbReference>
<organism evidence="3 4">
    <name type="scientific">Pseudonocardia xinjiangensis</name>
    <dbReference type="NCBI Taxonomy" id="75289"/>
    <lineage>
        <taxon>Bacteria</taxon>
        <taxon>Bacillati</taxon>
        <taxon>Actinomycetota</taxon>
        <taxon>Actinomycetes</taxon>
        <taxon>Pseudonocardiales</taxon>
        <taxon>Pseudonocardiaceae</taxon>
        <taxon>Pseudonocardia</taxon>
    </lineage>
</organism>
<reference evidence="3 4" key="1">
    <citation type="submission" date="2020-04" db="EMBL/GenBank/DDBJ databases">
        <authorList>
            <person name="Klaysubun C."/>
            <person name="Duangmal K."/>
            <person name="Lipun K."/>
        </authorList>
    </citation>
    <scope>NUCLEOTIDE SEQUENCE [LARGE SCALE GENOMIC DNA]</scope>
    <source>
        <strain evidence="3 4">JCM 11839</strain>
    </source>
</reference>
<dbReference type="Pfam" id="PF04480">
    <property type="entry name" value="DUF559"/>
    <property type="match status" value="1"/>
</dbReference>
<dbReference type="SUPFAM" id="SSF52980">
    <property type="entry name" value="Restriction endonuclease-like"/>
    <property type="match status" value="1"/>
</dbReference>
<accession>A0ABX1RND3</accession>
<dbReference type="InterPro" id="IPR011335">
    <property type="entry name" value="Restrct_endonuc-II-like"/>
</dbReference>
<feature type="domain" description="DUF559" evidence="1">
    <location>
        <begin position="203"/>
        <end position="274"/>
    </location>
</feature>
<protein>
    <submittedName>
        <fullName evidence="3">DUF559 domain-containing protein</fullName>
    </submittedName>
</protein>
<feature type="domain" description="AbiEi antitoxin C-terminal" evidence="2">
    <location>
        <begin position="83"/>
        <end position="156"/>
    </location>
</feature>
<gene>
    <name evidence="3" type="ORF">HF577_28270</name>
</gene>
<sequence>MELTGPFRGSAAVACGLLTPKMLRGPRFRRVFPDVYVCAGIELDLTIRSLAALALVDGRGVLGGYSAAEFLESTCGPADAPAEIVVCHRVRGRPGLRVREDVLPADEITWVDGVPVTSPLRTAYDLARHSPLVEAVVAVDALAHASGFAPEALISVGRRHPGARGGAQLHDVARLANPLAESPMETRIRMAIHDAGLPEPVLQHVVGPYRLDMAYPAVRLAVEYDGGEHRAPDRALRDLDRQAWLSTAGRRVLRFRAYDVLRCPWRVVRAVREQLLAV</sequence>
<evidence type="ECO:0000259" key="1">
    <source>
        <dbReference type="Pfam" id="PF04480"/>
    </source>
</evidence>
<dbReference type="EMBL" id="JAAXKY010000123">
    <property type="protein sequence ID" value="NMH80974.1"/>
    <property type="molecule type" value="Genomic_DNA"/>
</dbReference>
<keyword evidence="4" id="KW-1185">Reference proteome</keyword>
<proteinExistence type="predicted"/>
<evidence type="ECO:0000259" key="2">
    <source>
        <dbReference type="Pfam" id="PF09407"/>
    </source>
</evidence>
<evidence type="ECO:0000313" key="3">
    <source>
        <dbReference type="EMBL" id="NMH80974.1"/>
    </source>
</evidence>